<comment type="subcellular location">
    <subcellularLocation>
        <location evidence="1">Membrane</location>
        <topology evidence="1">Multi-pass membrane protein</topology>
    </subcellularLocation>
</comment>
<dbReference type="PANTHER" id="PTHR10846:SF8">
    <property type="entry name" value="INNER MEMBRANE PROTEIN YRBG"/>
    <property type="match status" value="1"/>
</dbReference>
<evidence type="ECO:0000256" key="2">
    <source>
        <dbReference type="ARBA" id="ARBA00022692"/>
    </source>
</evidence>
<feature type="transmembrane region" description="Helical" evidence="5">
    <location>
        <begin position="103"/>
        <end position="126"/>
    </location>
</feature>
<feature type="transmembrane region" description="Helical" evidence="5">
    <location>
        <begin position="313"/>
        <end position="333"/>
    </location>
</feature>
<evidence type="ECO:0000256" key="1">
    <source>
        <dbReference type="ARBA" id="ARBA00004141"/>
    </source>
</evidence>
<evidence type="ECO:0000256" key="5">
    <source>
        <dbReference type="SAM" id="Phobius"/>
    </source>
</evidence>
<dbReference type="GO" id="GO:0006874">
    <property type="term" value="P:intracellular calcium ion homeostasis"/>
    <property type="evidence" value="ECO:0007669"/>
    <property type="project" value="TreeGrafter"/>
</dbReference>
<gene>
    <name evidence="7" type="ORF">SI859A1_01265</name>
</gene>
<dbReference type="BioCyc" id="AURANTIMONAS:SI859A1_01265-MONOMER"/>
<dbReference type="AlphaFoldDB" id="Q1YJ55"/>
<evidence type="ECO:0000313" key="8">
    <source>
        <dbReference type="Proteomes" id="UP000000321"/>
    </source>
</evidence>
<dbReference type="Pfam" id="PF01699">
    <property type="entry name" value="Na_Ca_ex"/>
    <property type="match status" value="2"/>
</dbReference>
<dbReference type="Gene3D" id="1.20.1420.30">
    <property type="entry name" value="NCX, central ion-binding region"/>
    <property type="match status" value="1"/>
</dbReference>
<feature type="transmembrane region" description="Helical" evidence="5">
    <location>
        <begin position="285"/>
        <end position="307"/>
    </location>
</feature>
<dbReference type="InterPro" id="IPR004481">
    <property type="entry name" value="K/Na/Ca-exchanger"/>
</dbReference>
<keyword evidence="3 5" id="KW-1133">Transmembrane helix</keyword>
<proteinExistence type="predicted"/>
<dbReference type="EMBL" id="AAPJ01000003">
    <property type="protein sequence ID" value="EAS49912.1"/>
    <property type="molecule type" value="Genomic_DNA"/>
</dbReference>
<evidence type="ECO:0000313" key="7">
    <source>
        <dbReference type="EMBL" id="EAS49912.1"/>
    </source>
</evidence>
<keyword evidence="4 5" id="KW-0472">Membrane</keyword>
<protein>
    <submittedName>
        <fullName evidence="7">Hypothetical membrane protein</fullName>
    </submittedName>
</protein>
<feature type="domain" description="Sodium/calcium exchanger membrane region" evidence="6">
    <location>
        <begin position="217"/>
        <end position="360"/>
    </location>
</feature>
<accession>Q1YJ55</accession>
<feature type="domain" description="Sodium/calcium exchanger membrane region" evidence="6">
    <location>
        <begin position="41"/>
        <end position="197"/>
    </location>
</feature>
<dbReference type="InterPro" id="IPR044880">
    <property type="entry name" value="NCX_ion-bd_dom_sf"/>
</dbReference>
<dbReference type="Proteomes" id="UP000000321">
    <property type="component" value="Unassembled WGS sequence"/>
</dbReference>
<feature type="transmembrane region" description="Helical" evidence="5">
    <location>
        <begin position="158"/>
        <end position="177"/>
    </location>
</feature>
<feature type="transmembrane region" description="Helical" evidence="5">
    <location>
        <begin position="244"/>
        <end position="273"/>
    </location>
</feature>
<dbReference type="InterPro" id="IPR004837">
    <property type="entry name" value="NaCa_Exmemb"/>
</dbReference>
<keyword evidence="8" id="KW-1185">Reference proteome</keyword>
<dbReference type="GO" id="GO:0005262">
    <property type="term" value="F:calcium channel activity"/>
    <property type="evidence" value="ECO:0007669"/>
    <property type="project" value="TreeGrafter"/>
</dbReference>
<feature type="transmembrane region" description="Helical" evidence="5">
    <location>
        <begin position="217"/>
        <end position="238"/>
    </location>
</feature>
<comment type="caution">
    <text evidence="7">The sequence shown here is derived from an EMBL/GenBank/DDBJ whole genome shotgun (WGS) entry which is preliminary data.</text>
</comment>
<dbReference type="HOGENOM" id="CLU_811063_0_0_5"/>
<name>Q1YJ55_AURMS</name>
<evidence type="ECO:0000256" key="4">
    <source>
        <dbReference type="ARBA" id="ARBA00023136"/>
    </source>
</evidence>
<reference evidence="7 8" key="1">
    <citation type="journal article" date="2008" name="Appl. Environ. Microbiol.">
        <title>Genomic insights into Mn(II) oxidation by the marine alphaproteobacterium Aurantimonas sp. strain SI85-9A1.</title>
        <authorList>
            <person name="Dick G.J."/>
            <person name="Podell S."/>
            <person name="Johnson H.A."/>
            <person name="Rivera-Espinoza Y."/>
            <person name="Bernier-Latmani R."/>
            <person name="McCarthy J.K."/>
            <person name="Torpey J.W."/>
            <person name="Clement B.G."/>
            <person name="Gaasterland T."/>
            <person name="Tebo B.M."/>
        </authorList>
    </citation>
    <scope>NUCLEOTIDE SEQUENCE [LARGE SCALE GENOMIC DNA]</scope>
    <source>
        <strain evidence="7 8">SI85-9A1</strain>
    </source>
</reference>
<evidence type="ECO:0000259" key="6">
    <source>
        <dbReference type="Pfam" id="PF01699"/>
    </source>
</evidence>
<keyword evidence="2 5" id="KW-0812">Transmembrane</keyword>
<feature type="transmembrane region" description="Helical" evidence="5">
    <location>
        <begin position="35"/>
        <end position="54"/>
    </location>
</feature>
<feature type="transmembrane region" description="Helical" evidence="5">
    <location>
        <begin position="183"/>
        <end position="201"/>
    </location>
</feature>
<dbReference type="GO" id="GO:0008273">
    <property type="term" value="F:calcium, potassium:sodium antiporter activity"/>
    <property type="evidence" value="ECO:0007669"/>
    <property type="project" value="TreeGrafter"/>
</dbReference>
<dbReference type="PANTHER" id="PTHR10846">
    <property type="entry name" value="SODIUM/POTASSIUM/CALCIUM EXCHANGER"/>
    <property type="match status" value="1"/>
</dbReference>
<organism evidence="7 8">
    <name type="scientific">Aurantimonas manganoxydans (strain ATCC BAA-1229 / DSM 21871 / SI85-9A1)</name>
    <dbReference type="NCBI Taxonomy" id="287752"/>
    <lineage>
        <taxon>Bacteria</taxon>
        <taxon>Pseudomonadati</taxon>
        <taxon>Pseudomonadota</taxon>
        <taxon>Alphaproteobacteria</taxon>
        <taxon>Hyphomicrobiales</taxon>
        <taxon>Aurantimonadaceae</taxon>
        <taxon>Aurantimonas</taxon>
    </lineage>
</organism>
<evidence type="ECO:0000256" key="3">
    <source>
        <dbReference type="ARBA" id="ARBA00022989"/>
    </source>
</evidence>
<feature type="transmembrane region" description="Helical" evidence="5">
    <location>
        <begin position="345"/>
        <end position="364"/>
    </location>
</feature>
<sequence length="367" mass="39672">MRSGSSRRFRRLDVSDERNRDVTERARRPGSGGEMSVWIWVVVLLVAVYAAHWGSEHLADPFKKVRRQWGISAAAGGSLIGIATASPEVGINITSAVRDASGIGLGAVLGSTVIGIPTLVTIGYLATRKRDLPNDPGHDRHLQEHLLRVDPAAVGVQALPYLGILVLLAVLTLPAAWRGLQPIDGWLLFAAYIAYLAQAFLRGRGEGEQVDWSKREIWLAVAGVLVLALGAYFTVIATQNIVKALGISAIVGGLFITAPVAALPEAFAAWTVARSGQITPALTNIIGDHAMAVTVGFLPLALVGTSIENFHLFWVSFVFVALMPVLYAAFIRWGGSEPGFRRWQVFALVGTYVVYVLIVLFWVLKVF</sequence>
<dbReference type="GO" id="GO:0005886">
    <property type="term" value="C:plasma membrane"/>
    <property type="evidence" value="ECO:0007669"/>
    <property type="project" value="TreeGrafter"/>
</dbReference>